<dbReference type="EMBL" id="MF168945">
    <property type="protein sequence ID" value="ATB18011.1"/>
    <property type="molecule type" value="Genomic_DNA"/>
</dbReference>
<dbReference type="Gene3D" id="1.10.260.40">
    <property type="entry name" value="lambda repressor-like DNA-binding domains"/>
    <property type="match status" value="1"/>
</dbReference>
<reference evidence="2" key="1">
    <citation type="submission" date="2017-05" db="EMBL/GenBank/DDBJ databases">
        <title>Two decades of blaVIM-2-producing Pseudomonas aeruginosa dissemination: the decisive role of mobile genetic elements and successful clones.</title>
        <authorList>
            <person name="Botelho J."/>
        </authorList>
    </citation>
    <scope>NUCLEOTIDE SEQUENCE</scope>
    <source>
        <strain evidence="2">FFUP_PS_35</strain>
        <plasmid evidence="2">pJB35</plasmid>
    </source>
</reference>
<geneLocation type="plasmid" evidence="2">
    <name>pJB35</name>
</geneLocation>
<keyword evidence="2" id="KW-0614">Plasmid</keyword>
<accession>A0A290DE00</accession>
<dbReference type="AlphaFoldDB" id="A0A290DE00"/>
<evidence type="ECO:0000259" key="1">
    <source>
        <dbReference type="Pfam" id="PF13744"/>
    </source>
</evidence>
<evidence type="ECO:0000313" key="2">
    <source>
        <dbReference type="EMBL" id="ATB18011.1"/>
    </source>
</evidence>
<name>A0A290DE00_PSEAI</name>
<feature type="domain" description="HigA2-like helix-turn-helix" evidence="1">
    <location>
        <begin position="47"/>
        <end position="114"/>
    </location>
</feature>
<dbReference type="GO" id="GO:0003677">
    <property type="term" value="F:DNA binding"/>
    <property type="evidence" value="ECO:0007669"/>
    <property type="project" value="InterPro"/>
</dbReference>
<dbReference type="Pfam" id="PF13744">
    <property type="entry name" value="HTH_37"/>
    <property type="match status" value="1"/>
</dbReference>
<proteinExistence type="predicted"/>
<protein>
    <submittedName>
        <fullName evidence="2">Fis family transcriptional regulator</fullName>
    </submittedName>
</protein>
<dbReference type="InterPro" id="IPR039554">
    <property type="entry name" value="HigA2-like_HTH"/>
</dbReference>
<dbReference type="RefSeq" id="WP_087783922.1">
    <property type="nucleotide sequence ID" value="NZ_JAIEXW010000001.1"/>
</dbReference>
<dbReference type="InterPro" id="IPR010982">
    <property type="entry name" value="Lambda_DNA-bd_dom_sf"/>
</dbReference>
<sequence>MGRKETEEAIADSRAGRVSGRFATVGELLADLNADDTPAIHEGSTNVYADLGYPDAAEMQAKARLVTKISQTIKARQLSNDQAATALGLTPAALRELLAGRFRARPVDDLERLASVLDEAGP</sequence>
<dbReference type="SUPFAM" id="SSF47413">
    <property type="entry name" value="lambda repressor-like DNA-binding domains"/>
    <property type="match status" value="1"/>
</dbReference>
<organism evidence="2">
    <name type="scientific">Pseudomonas aeruginosa</name>
    <dbReference type="NCBI Taxonomy" id="287"/>
    <lineage>
        <taxon>Bacteria</taxon>
        <taxon>Pseudomonadati</taxon>
        <taxon>Pseudomonadota</taxon>
        <taxon>Gammaproteobacteria</taxon>
        <taxon>Pseudomonadales</taxon>
        <taxon>Pseudomonadaceae</taxon>
        <taxon>Pseudomonas</taxon>
    </lineage>
</organism>